<reference evidence="9" key="1">
    <citation type="journal article" date="2011" name="Genome Biol.">
        <title>Comparative genomics of the social amoebae Dictyostelium discoideum and Dictyostelium purpureum.</title>
        <authorList>
            <consortium name="US DOE Joint Genome Institute (JGI-PGF)"/>
            <person name="Sucgang R."/>
            <person name="Kuo A."/>
            <person name="Tian X."/>
            <person name="Salerno W."/>
            <person name="Parikh A."/>
            <person name="Feasley C.L."/>
            <person name="Dalin E."/>
            <person name="Tu H."/>
            <person name="Huang E."/>
            <person name="Barry K."/>
            <person name="Lindquist E."/>
            <person name="Shapiro H."/>
            <person name="Bruce D."/>
            <person name="Schmutz J."/>
            <person name="Salamov A."/>
            <person name="Fey P."/>
            <person name="Gaudet P."/>
            <person name="Anjard C."/>
            <person name="Babu M.M."/>
            <person name="Basu S."/>
            <person name="Bushmanova Y."/>
            <person name="van der Wel H."/>
            <person name="Katoh-Kurasawa M."/>
            <person name="Dinh C."/>
            <person name="Coutinho P.M."/>
            <person name="Saito T."/>
            <person name="Elias M."/>
            <person name="Schaap P."/>
            <person name="Kay R.R."/>
            <person name="Henrissat B."/>
            <person name="Eichinger L."/>
            <person name="Rivero F."/>
            <person name="Putnam N.H."/>
            <person name="West C.M."/>
            <person name="Loomis W.F."/>
            <person name="Chisholm R.L."/>
            <person name="Shaulsky G."/>
            <person name="Strassmann J.E."/>
            <person name="Queller D.C."/>
            <person name="Kuspa A."/>
            <person name="Grigoriev I.V."/>
        </authorList>
    </citation>
    <scope>NUCLEOTIDE SEQUENCE [LARGE SCALE GENOMIC DNA]</scope>
    <source>
        <strain evidence="9">QSDP1</strain>
    </source>
</reference>
<dbReference type="AlphaFoldDB" id="F0ZD93"/>
<dbReference type="Proteomes" id="UP000001064">
    <property type="component" value="Unassembled WGS sequence"/>
</dbReference>
<evidence type="ECO:0000313" key="9">
    <source>
        <dbReference type="Proteomes" id="UP000001064"/>
    </source>
</evidence>
<keyword evidence="3" id="KW-0732">Signal</keyword>
<dbReference type="InParanoid" id="F0ZD93"/>
<dbReference type="InterPro" id="IPR009637">
    <property type="entry name" value="GPR107/GPR108-like"/>
</dbReference>
<evidence type="ECO:0000256" key="6">
    <source>
        <dbReference type="SAM" id="Phobius"/>
    </source>
</evidence>
<keyword evidence="2 6" id="KW-0812">Transmembrane</keyword>
<dbReference type="EMBL" id="GL870984">
    <property type="protein sequence ID" value="EGC38067.1"/>
    <property type="molecule type" value="Genomic_DNA"/>
</dbReference>
<keyword evidence="9" id="KW-1185">Reference proteome</keyword>
<dbReference type="GO" id="GO:0016020">
    <property type="term" value="C:membrane"/>
    <property type="evidence" value="ECO:0007669"/>
    <property type="project" value="UniProtKB-SubCell"/>
</dbReference>
<evidence type="ECO:0000256" key="5">
    <source>
        <dbReference type="ARBA" id="ARBA00023136"/>
    </source>
</evidence>
<dbReference type="PANTHER" id="PTHR21229:SF1">
    <property type="entry name" value="GH17801P"/>
    <property type="match status" value="1"/>
</dbReference>
<dbReference type="OrthoDB" id="19932at2759"/>
<feature type="transmembrane region" description="Helical" evidence="6">
    <location>
        <begin position="43"/>
        <end position="66"/>
    </location>
</feature>
<dbReference type="KEGG" id="dpp:DICPUDRAFT_91491"/>
<accession>F0ZD93</accession>
<gene>
    <name evidence="8" type="ORF">DICPUDRAFT_91491</name>
</gene>
<proteinExistence type="predicted"/>
<organism evidence="8 9">
    <name type="scientific">Dictyostelium purpureum</name>
    <name type="common">Slime mold</name>
    <dbReference type="NCBI Taxonomy" id="5786"/>
    <lineage>
        <taxon>Eukaryota</taxon>
        <taxon>Amoebozoa</taxon>
        <taxon>Evosea</taxon>
        <taxon>Eumycetozoa</taxon>
        <taxon>Dictyostelia</taxon>
        <taxon>Dictyosteliales</taxon>
        <taxon>Dictyosteliaceae</taxon>
        <taxon>Dictyostelium</taxon>
    </lineage>
</organism>
<dbReference type="GeneID" id="10502742"/>
<keyword evidence="5 6" id="KW-0472">Membrane</keyword>
<evidence type="ECO:0000256" key="1">
    <source>
        <dbReference type="ARBA" id="ARBA00004141"/>
    </source>
</evidence>
<feature type="transmembrane region" description="Helical" evidence="6">
    <location>
        <begin position="12"/>
        <end position="31"/>
    </location>
</feature>
<dbReference type="InterPro" id="IPR053937">
    <property type="entry name" value="GOST_TM"/>
</dbReference>
<evidence type="ECO:0000259" key="7">
    <source>
        <dbReference type="Pfam" id="PF06814"/>
    </source>
</evidence>
<dbReference type="PANTHER" id="PTHR21229">
    <property type="entry name" value="LUNG SEVEN TRANSMEMBRANE RECEPTOR"/>
    <property type="match status" value="1"/>
</dbReference>
<evidence type="ECO:0000256" key="2">
    <source>
        <dbReference type="ARBA" id="ARBA00022692"/>
    </source>
</evidence>
<keyword evidence="4 6" id="KW-1133">Transmembrane helix</keyword>
<evidence type="ECO:0000313" key="8">
    <source>
        <dbReference type="EMBL" id="EGC38067.1"/>
    </source>
</evidence>
<comment type="subcellular location">
    <subcellularLocation>
        <location evidence="1">Membrane</location>
        <topology evidence="1">Multi-pass membrane protein</topology>
    </subcellularLocation>
</comment>
<feature type="domain" description="GOST seven transmembrane" evidence="7">
    <location>
        <begin position="1"/>
        <end position="73"/>
    </location>
</feature>
<name>F0ZD93_DICPU</name>
<sequence length="158" mass="18392">MVKVYMFRKFIWVLLLSAVASFIILTCQIFVNSTKSFDYGIQTGWIIDVVWGASYFTVLVAICWIWKPNSNNQKFAYSELNDQDEEVVMESIDSYGNISRNRNSNDIESNITQHDNVIEEIDDDEMQNAFSIQDNDDDTDEVRRNKEKTDIADMFSKL</sequence>
<evidence type="ECO:0000256" key="4">
    <source>
        <dbReference type="ARBA" id="ARBA00022989"/>
    </source>
</evidence>
<evidence type="ECO:0000256" key="3">
    <source>
        <dbReference type="ARBA" id="ARBA00022729"/>
    </source>
</evidence>
<protein>
    <recommendedName>
        <fullName evidence="7">GOST seven transmembrane domain-containing protein</fullName>
    </recommendedName>
</protein>
<dbReference type="Pfam" id="PF06814">
    <property type="entry name" value="GOST_TM"/>
    <property type="match status" value="1"/>
</dbReference>
<dbReference type="RefSeq" id="XP_003285374.1">
    <property type="nucleotide sequence ID" value="XM_003285326.1"/>
</dbReference>
<dbReference type="VEuPathDB" id="AmoebaDB:DICPUDRAFT_91491"/>